<evidence type="ECO:0000313" key="2">
    <source>
        <dbReference type="Proteomes" id="UP000765509"/>
    </source>
</evidence>
<organism evidence="1 2">
    <name type="scientific">Austropuccinia psidii MF-1</name>
    <dbReference type="NCBI Taxonomy" id="1389203"/>
    <lineage>
        <taxon>Eukaryota</taxon>
        <taxon>Fungi</taxon>
        <taxon>Dikarya</taxon>
        <taxon>Basidiomycota</taxon>
        <taxon>Pucciniomycotina</taxon>
        <taxon>Pucciniomycetes</taxon>
        <taxon>Pucciniales</taxon>
        <taxon>Sphaerophragmiaceae</taxon>
        <taxon>Austropuccinia</taxon>
    </lineage>
</organism>
<dbReference type="Proteomes" id="UP000765509">
    <property type="component" value="Unassembled WGS sequence"/>
</dbReference>
<name>A0A9Q3GXU3_9BASI</name>
<sequence>MKAPEFFDGTQPFKARSFIQYFQLIFHNGPGNFSKDRKRKKVLYATSFLIGRAEKWIEPYISNLTNQDPNYLLNYWKSFESQLFTLFGDPNKVRKAKEELDYLRMKEVTNTPKGEDFIVGFDFLNNSNPSINWRKGLITFYAYHKDYYYPSKYFSNEVSSAKPCAALVVDYRTPSFPSSVHIPSLNFHQSSLSSRDEVFKEIKDVGEDSSVSLLYLFFGNMDLPPSSYNDCLEEFWDEEEEK</sequence>
<dbReference type="EMBL" id="AVOT02006968">
    <property type="protein sequence ID" value="MBW0482874.1"/>
    <property type="molecule type" value="Genomic_DNA"/>
</dbReference>
<comment type="caution">
    <text evidence="1">The sequence shown here is derived from an EMBL/GenBank/DDBJ whole genome shotgun (WGS) entry which is preliminary data.</text>
</comment>
<gene>
    <name evidence="1" type="ORF">O181_022589</name>
</gene>
<protein>
    <recommendedName>
        <fullName evidence="3">DUF4939 domain-containing protein</fullName>
    </recommendedName>
</protein>
<evidence type="ECO:0008006" key="3">
    <source>
        <dbReference type="Google" id="ProtNLM"/>
    </source>
</evidence>
<dbReference type="AlphaFoldDB" id="A0A9Q3GXU3"/>
<evidence type="ECO:0000313" key="1">
    <source>
        <dbReference type="EMBL" id="MBW0482874.1"/>
    </source>
</evidence>
<reference evidence="1" key="1">
    <citation type="submission" date="2021-03" db="EMBL/GenBank/DDBJ databases">
        <title>Draft genome sequence of rust myrtle Austropuccinia psidii MF-1, a brazilian biotype.</title>
        <authorList>
            <person name="Quecine M.C."/>
            <person name="Pachon D.M.R."/>
            <person name="Bonatelli M.L."/>
            <person name="Correr F.H."/>
            <person name="Franceschini L.M."/>
            <person name="Leite T.F."/>
            <person name="Margarido G.R.A."/>
            <person name="Almeida C.A."/>
            <person name="Ferrarezi J.A."/>
            <person name="Labate C.A."/>
        </authorList>
    </citation>
    <scope>NUCLEOTIDE SEQUENCE</scope>
    <source>
        <strain evidence="1">MF-1</strain>
    </source>
</reference>
<dbReference type="OrthoDB" id="3424805at2759"/>
<proteinExistence type="predicted"/>
<accession>A0A9Q3GXU3</accession>
<keyword evidence="2" id="KW-1185">Reference proteome</keyword>